<protein>
    <recommendedName>
        <fullName evidence="2">diguanylate cyclase</fullName>
        <ecNumber evidence="2">2.7.7.65</ecNumber>
    </recommendedName>
</protein>
<dbReference type="Proteomes" id="UP000294546">
    <property type="component" value="Unassembled WGS sequence"/>
</dbReference>
<dbReference type="Gene3D" id="3.30.70.270">
    <property type="match status" value="1"/>
</dbReference>
<dbReference type="PANTHER" id="PTHR45138">
    <property type="entry name" value="REGULATORY COMPONENTS OF SENSORY TRANSDUCTION SYSTEM"/>
    <property type="match status" value="1"/>
</dbReference>
<dbReference type="SMART" id="SM00267">
    <property type="entry name" value="GGDEF"/>
    <property type="match status" value="1"/>
</dbReference>
<feature type="domain" description="GGDEF" evidence="7">
    <location>
        <begin position="370"/>
        <end position="499"/>
    </location>
</feature>
<dbReference type="Pfam" id="PF08448">
    <property type="entry name" value="PAS_4"/>
    <property type="match status" value="1"/>
</dbReference>
<comment type="catalytic activity">
    <reaction evidence="3">
        <text>2 GTP = 3',3'-c-di-GMP + 2 diphosphate</text>
        <dbReference type="Rhea" id="RHEA:24898"/>
        <dbReference type="ChEBI" id="CHEBI:33019"/>
        <dbReference type="ChEBI" id="CHEBI:37565"/>
        <dbReference type="ChEBI" id="CHEBI:58805"/>
        <dbReference type="EC" id="2.7.7.65"/>
    </reaction>
</comment>
<feature type="domain" description="PAS" evidence="5">
    <location>
        <begin position="56"/>
        <end position="127"/>
    </location>
</feature>
<dbReference type="SMART" id="SM00091">
    <property type="entry name" value="PAS"/>
    <property type="match status" value="2"/>
</dbReference>
<dbReference type="PROSITE" id="PS50113">
    <property type="entry name" value="PAC"/>
    <property type="match status" value="1"/>
</dbReference>
<evidence type="ECO:0000259" key="7">
    <source>
        <dbReference type="PROSITE" id="PS50887"/>
    </source>
</evidence>
<reference evidence="8 9" key="1">
    <citation type="submission" date="2019-03" db="EMBL/GenBank/DDBJ databases">
        <title>Genomic Encyclopedia of Archaeal and Bacterial Type Strains, Phase II (KMG-II): from individual species to whole genera.</title>
        <authorList>
            <person name="Goeker M."/>
        </authorList>
    </citation>
    <scope>NUCLEOTIDE SEQUENCE [LARGE SCALE GENOMIC DNA]</scope>
    <source>
        <strain evidence="8 9">DSM 27697</strain>
    </source>
</reference>
<dbReference type="CDD" id="cd00130">
    <property type="entry name" value="PAS"/>
    <property type="match status" value="2"/>
</dbReference>
<evidence type="ECO:0000256" key="1">
    <source>
        <dbReference type="ARBA" id="ARBA00001946"/>
    </source>
</evidence>
<keyword evidence="9" id="KW-1185">Reference proteome</keyword>
<feature type="coiled-coil region" evidence="4">
    <location>
        <begin position="302"/>
        <end position="329"/>
    </location>
</feature>
<dbReference type="SUPFAM" id="SSF55785">
    <property type="entry name" value="PYP-like sensor domain (PAS domain)"/>
    <property type="match status" value="2"/>
</dbReference>
<dbReference type="NCBIfam" id="TIGR00229">
    <property type="entry name" value="sensory_box"/>
    <property type="match status" value="2"/>
</dbReference>
<dbReference type="SUPFAM" id="SSF55073">
    <property type="entry name" value="Nucleotide cyclase"/>
    <property type="match status" value="1"/>
</dbReference>
<name>A0A4R1GJ79_9GAMM</name>
<dbReference type="GO" id="GO:0052621">
    <property type="term" value="F:diguanylate cyclase activity"/>
    <property type="evidence" value="ECO:0007669"/>
    <property type="project" value="UniProtKB-EC"/>
</dbReference>
<dbReference type="InterPro" id="IPR029787">
    <property type="entry name" value="Nucleotide_cyclase"/>
</dbReference>
<comment type="cofactor">
    <cofactor evidence="1">
        <name>Mg(2+)</name>
        <dbReference type="ChEBI" id="CHEBI:18420"/>
    </cofactor>
</comment>
<feature type="domain" description="PAC" evidence="6">
    <location>
        <begin position="258"/>
        <end position="311"/>
    </location>
</feature>
<gene>
    <name evidence="8" type="ORF">CLV83_2134</name>
</gene>
<dbReference type="InterPro" id="IPR050469">
    <property type="entry name" value="Diguanylate_Cyclase"/>
</dbReference>
<dbReference type="SMART" id="SM00086">
    <property type="entry name" value="PAC"/>
    <property type="match status" value="1"/>
</dbReference>
<dbReference type="PROSITE" id="PS50887">
    <property type="entry name" value="GGDEF"/>
    <property type="match status" value="1"/>
</dbReference>
<dbReference type="InterPro" id="IPR001610">
    <property type="entry name" value="PAC"/>
</dbReference>
<keyword evidence="4" id="KW-0175">Coiled coil</keyword>
<evidence type="ECO:0000259" key="5">
    <source>
        <dbReference type="PROSITE" id="PS50112"/>
    </source>
</evidence>
<dbReference type="PROSITE" id="PS50112">
    <property type="entry name" value="PAS"/>
    <property type="match status" value="2"/>
</dbReference>
<comment type="caution">
    <text evidence="8">The sequence shown here is derived from an EMBL/GenBank/DDBJ whole genome shotgun (WGS) entry which is preliminary data.</text>
</comment>
<evidence type="ECO:0000256" key="3">
    <source>
        <dbReference type="ARBA" id="ARBA00034247"/>
    </source>
</evidence>
<dbReference type="FunFam" id="3.30.70.270:FF:000001">
    <property type="entry name" value="Diguanylate cyclase domain protein"/>
    <property type="match status" value="1"/>
</dbReference>
<dbReference type="GO" id="GO:0005886">
    <property type="term" value="C:plasma membrane"/>
    <property type="evidence" value="ECO:0007669"/>
    <property type="project" value="TreeGrafter"/>
</dbReference>
<dbReference type="Pfam" id="PF08447">
    <property type="entry name" value="PAS_3"/>
    <property type="match status" value="1"/>
</dbReference>
<dbReference type="InterPro" id="IPR043128">
    <property type="entry name" value="Rev_trsase/Diguanyl_cyclase"/>
</dbReference>
<evidence type="ECO:0000256" key="4">
    <source>
        <dbReference type="SAM" id="Coils"/>
    </source>
</evidence>
<dbReference type="GO" id="GO:1902201">
    <property type="term" value="P:negative regulation of bacterial-type flagellum-dependent cell motility"/>
    <property type="evidence" value="ECO:0007669"/>
    <property type="project" value="TreeGrafter"/>
</dbReference>
<dbReference type="EMBL" id="SMFU01000008">
    <property type="protein sequence ID" value="TCK07271.1"/>
    <property type="molecule type" value="Genomic_DNA"/>
</dbReference>
<dbReference type="CDD" id="cd01949">
    <property type="entry name" value="GGDEF"/>
    <property type="match status" value="1"/>
</dbReference>
<dbReference type="InterPro" id="IPR000160">
    <property type="entry name" value="GGDEF_dom"/>
</dbReference>
<dbReference type="PANTHER" id="PTHR45138:SF9">
    <property type="entry name" value="DIGUANYLATE CYCLASE DGCM-RELATED"/>
    <property type="match status" value="1"/>
</dbReference>
<dbReference type="NCBIfam" id="TIGR00254">
    <property type="entry name" value="GGDEF"/>
    <property type="match status" value="1"/>
</dbReference>
<dbReference type="InterPro" id="IPR000700">
    <property type="entry name" value="PAS-assoc_C"/>
</dbReference>
<dbReference type="RefSeq" id="WP_165900283.1">
    <property type="nucleotide sequence ID" value="NZ_SMFU01000008.1"/>
</dbReference>
<dbReference type="InterPro" id="IPR035965">
    <property type="entry name" value="PAS-like_dom_sf"/>
</dbReference>
<dbReference type="InterPro" id="IPR000014">
    <property type="entry name" value="PAS"/>
</dbReference>
<dbReference type="InterPro" id="IPR013655">
    <property type="entry name" value="PAS_fold_3"/>
</dbReference>
<feature type="domain" description="PAS" evidence="5">
    <location>
        <begin position="183"/>
        <end position="255"/>
    </location>
</feature>
<evidence type="ECO:0000259" key="6">
    <source>
        <dbReference type="PROSITE" id="PS50113"/>
    </source>
</evidence>
<proteinExistence type="predicted"/>
<sequence length="511" mass="57304">MKTATKTADLICSYCGASALQIQKWDEATQFLGCNSCGARGPRTPLCKDPVLQSEGDSLLRTVIDESPDIIILKNWEGNFLLCNDTLAKLYDSTPEEMVGKSDADFNPNQEQVDFYLKNVQAVMRSGETQVVYEHSTDSITGEERYYQSIKKPLKGPDGSDRILVIAHDITELTQAHQEIEEKEKRYSYAMDAADVGIWDWDIPNNRVTHNAKWCQLLGLDDQMSEHHMDVLSGLLHPDDREEVMGAIQEALDGNGHYRHEHRMLVGNGEAIWVYDRGRVMEYDADGNPSRMVGSMSDISMRKEFEQRLEQTSRELEKANEGLELLVAERTAALELANQELKRMASRDPLTGVGNRMLFNEWIGLHNASTTLSVLMIDIDHFKQVNDRFGHERGDHVLLAIAQCLKDNIRTNDLLVRWGGEEFLLILVSVSPEQAIEIAESLRQKIEELSLLPSGEAITLSIGIASGNVESIDIAICGADKALYSAKRDGRNRSVMLPRSDEAPQETIQKA</sequence>
<organism evidence="8 9">
    <name type="scientific">Marinobacterium mangrovicola</name>
    <dbReference type="NCBI Taxonomy" id="1476959"/>
    <lineage>
        <taxon>Bacteria</taxon>
        <taxon>Pseudomonadati</taxon>
        <taxon>Pseudomonadota</taxon>
        <taxon>Gammaproteobacteria</taxon>
        <taxon>Oceanospirillales</taxon>
        <taxon>Oceanospirillaceae</taxon>
        <taxon>Marinobacterium</taxon>
    </lineage>
</organism>
<dbReference type="GO" id="GO:0043709">
    <property type="term" value="P:cell adhesion involved in single-species biofilm formation"/>
    <property type="evidence" value="ECO:0007669"/>
    <property type="project" value="TreeGrafter"/>
</dbReference>
<evidence type="ECO:0000313" key="8">
    <source>
        <dbReference type="EMBL" id="TCK07271.1"/>
    </source>
</evidence>
<evidence type="ECO:0000313" key="9">
    <source>
        <dbReference type="Proteomes" id="UP000294546"/>
    </source>
</evidence>
<dbReference type="Gene3D" id="3.30.450.20">
    <property type="entry name" value="PAS domain"/>
    <property type="match status" value="2"/>
</dbReference>
<evidence type="ECO:0000256" key="2">
    <source>
        <dbReference type="ARBA" id="ARBA00012528"/>
    </source>
</evidence>
<dbReference type="Pfam" id="PF00990">
    <property type="entry name" value="GGDEF"/>
    <property type="match status" value="1"/>
</dbReference>
<dbReference type="InterPro" id="IPR013656">
    <property type="entry name" value="PAS_4"/>
</dbReference>
<dbReference type="EC" id="2.7.7.65" evidence="2"/>
<accession>A0A4R1GJ79</accession>
<dbReference type="AlphaFoldDB" id="A0A4R1GJ79"/>